<dbReference type="EMBL" id="SCKW01000046">
    <property type="protein sequence ID" value="RWZ78019.1"/>
    <property type="molecule type" value="Genomic_DNA"/>
</dbReference>
<name>A0A4Q0AGF4_9BACT</name>
<evidence type="ECO:0000256" key="3">
    <source>
        <dbReference type="SAM" id="Phobius"/>
    </source>
</evidence>
<feature type="transmembrane region" description="Helical" evidence="3">
    <location>
        <begin position="547"/>
        <end position="566"/>
    </location>
</feature>
<evidence type="ECO:0000313" key="4">
    <source>
        <dbReference type="EMBL" id="RWZ78019.1"/>
    </source>
</evidence>
<comment type="caution">
    <text evidence="4">The sequence shown here is derived from an EMBL/GenBank/DDBJ whole genome shotgun (WGS) entry which is preliminary data.</text>
</comment>
<feature type="coiled-coil region" evidence="1">
    <location>
        <begin position="747"/>
        <end position="774"/>
    </location>
</feature>
<keyword evidence="1" id="KW-0175">Coiled coil</keyword>
<keyword evidence="5" id="KW-1185">Reference proteome</keyword>
<protein>
    <submittedName>
        <fullName evidence="4">Uncharacterized protein</fullName>
    </submittedName>
</protein>
<proteinExistence type="predicted"/>
<sequence length="987" mass="104765">MAALNKKRLVVQSLVLAALASALLGLLIPSGKVTANHFDSSAGMAPACQQPVSEITRVNAQTIQKGCDFYYYDGRITSPSPEGSIDASGNPQGAVFKFLTPRTPPRSDVCNEYIFYASPAKAPGKATPAEVPGGWYMATSRVDPAGGCTLPTSSKMPSAPAKTTENWNKIFFINIDSGNIESVRLTNQTPFKKVAFSDSAIEAVYVEDKNPAAADKPCPDLLILTKDNRLAYYVSAKSTGPTAADSTYRAILRSAFGGADNSSCVPSAPPSGDDEISRLKNVFLLPEGLDGGAKPFGFGNIPNGDAASFTRAILGDSSNAGPALDRAKYLAAWQSAGQETPGSGPTCSAGALGWIICPLLSLVTTANDAMYTLIATLLTVPPVNMDIANNQNGTYIAWNAVRTIANVVFVIAFLFMVFSQATSVGLSNYGFKKMLPRLLAGAILVNISYFLAAYAVDAFNLIGAGIYSLLAQVTTVIKVEGQELSWTNILAGIIGGVYALSWAGAAGAAAVWAAGGMVPMLLLLLSAAIPALLAILAGLITLIARQAILVILIVISPLAFAAYLLPNTEKFFDKWRGLFINMLMLYPLAALIFGGSKLAAQIIMSAANDPSRGWSSGLASIVALVIIALPLFALPFLMRAGGGILGKIGAVVNNPNRGPIDGFRKRLREGAESRANSKRSTWAKQGEEPGATGYRSLRGWVAGRSSRRGAILESNKREAERNWASYITGRAESDEGFRRKMAGPGGAEGAERVLRAAQQHRTKLEEEAIGAQLEHYERTNPSPEALQAIYGDASKSTVERKAAIDRLIKIKFFDKLDLGAIGRDQEMSKHLATRIGQNYGDVAAGAAHLVNPAILNMLSTHSAQVDVRDPVTGIVTAKKGRQVADMAEASRLAVSAAIEGVSAESITTQMPQTLKEWAQNTDAIYDEMPTQAAGRSASILDNLEANKQYWDKLTADKQRAIQDLRTQLRRRAAGLPKPPPPPGGTTP</sequence>
<feature type="transmembrane region" description="Helical" evidence="3">
    <location>
        <begin position="617"/>
        <end position="638"/>
    </location>
</feature>
<evidence type="ECO:0000256" key="1">
    <source>
        <dbReference type="SAM" id="Coils"/>
    </source>
</evidence>
<feature type="transmembrane region" description="Helical" evidence="3">
    <location>
        <begin position="489"/>
        <end position="514"/>
    </location>
</feature>
<reference evidence="4" key="1">
    <citation type="submission" date="2019-01" db="EMBL/GenBank/DDBJ databases">
        <title>Genomic signatures and co-occurrence patterns of the ultra-small Saccharimodia (Patescibacteria phylum) suggest a symbiotic lifestyle.</title>
        <authorList>
            <person name="Lemos L."/>
            <person name="Medeiros J."/>
            <person name="Andreote F."/>
            <person name="Fernandes G."/>
            <person name="Varani A."/>
            <person name="Oliveira G."/>
            <person name="Pylro V."/>
        </authorList>
    </citation>
    <scope>NUCLEOTIDE SEQUENCE [LARGE SCALE GENOMIC DNA]</scope>
    <source>
        <strain evidence="4">AMD01</strain>
    </source>
</reference>
<gene>
    <name evidence="4" type="ORF">EOT04_03295</name>
</gene>
<feature type="transmembrane region" description="Helical" evidence="3">
    <location>
        <begin position="520"/>
        <end position="540"/>
    </location>
</feature>
<dbReference type="AlphaFoldDB" id="A0A4Q0AGF4"/>
<feature type="region of interest" description="Disordered" evidence="2">
    <location>
        <begin position="671"/>
        <end position="694"/>
    </location>
</feature>
<evidence type="ECO:0000313" key="5">
    <source>
        <dbReference type="Proteomes" id="UP000289269"/>
    </source>
</evidence>
<feature type="transmembrane region" description="Helical" evidence="3">
    <location>
        <begin position="578"/>
        <end position="596"/>
    </location>
</feature>
<evidence type="ECO:0000256" key="2">
    <source>
        <dbReference type="SAM" id="MobiDB-lite"/>
    </source>
</evidence>
<feature type="transmembrane region" description="Helical" evidence="3">
    <location>
        <begin position="395"/>
        <end position="418"/>
    </location>
</feature>
<keyword evidence="3" id="KW-0812">Transmembrane</keyword>
<dbReference type="Proteomes" id="UP000289269">
    <property type="component" value="Unassembled WGS sequence"/>
</dbReference>
<organism evidence="4 5">
    <name type="scientific">Candidatus Chaera renei</name>
    <dbReference type="NCBI Taxonomy" id="2506947"/>
    <lineage>
        <taxon>Bacteria</taxon>
        <taxon>Candidatus Saccharimonadota</taxon>
        <taxon>Candidatus Saccharimonadia</taxon>
        <taxon>Candidatus Saccharimonadales</taxon>
        <taxon>Candidatus Saccharimonadaceae</taxon>
        <taxon>Candidatus Chaera</taxon>
    </lineage>
</organism>
<keyword evidence="3" id="KW-1133">Transmembrane helix</keyword>
<feature type="transmembrane region" description="Helical" evidence="3">
    <location>
        <begin position="438"/>
        <end position="455"/>
    </location>
</feature>
<keyword evidence="3" id="KW-0472">Membrane</keyword>
<accession>A0A4Q0AGF4</accession>